<dbReference type="STRING" id="1075402.AN216_14100"/>
<gene>
    <name evidence="1" type="ORF">AN216_14100</name>
</gene>
<evidence type="ECO:0000313" key="2">
    <source>
        <dbReference type="Proteomes" id="UP000176101"/>
    </source>
</evidence>
<dbReference type="InterPro" id="IPR036388">
    <property type="entry name" value="WH-like_DNA-bd_sf"/>
</dbReference>
<reference evidence="1 2" key="1">
    <citation type="journal article" date="2016" name="Front. Microbiol.">
        <title>Comparative Genomics Analysis of Streptomyces Species Reveals Their Adaptation to the Marine Environment and Their Diversity at the Genomic Level.</title>
        <authorList>
            <person name="Tian X."/>
            <person name="Zhang Z."/>
            <person name="Yang T."/>
            <person name="Chen M."/>
            <person name="Li J."/>
            <person name="Chen F."/>
            <person name="Yang J."/>
            <person name="Li W."/>
            <person name="Zhang B."/>
            <person name="Zhang Z."/>
            <person name="Wu J."/>
            <person name="Zhang C."/>
            <person name="Long L."/>
            <person name="Xiao J."/>
        </authorList>
    </citation>
    <scope>NUCLEOTIDE SEQUENCE [LARGE SCALE GENOMIC DNA]</scope>
    <source>
        <strain evidence="1 2">SCSIO 02100</strain>
    </source>
</reference>
<sequence length="147" mass="16845">MNRVAEHYRDTDRMAWEHGFLIGWLMISDPVEQPASRLCEVLGVSREAVDHIDKLLVPPGVLERTELPDGEYSLAMNAEVWPQTVQQAMLALPSFHSVMRYGLEALADASEERRRRLVNMEQFFRYLGDEIPAVFDRYEPPATTVSP</sequence>
<evidence type="ECO:0000313" key="1">
    <source>
        <dbReference type="EMBL" id="OEV02637.1"/>
    </source>
</evidence>
<name>A0A1E7KFC9_9ACTN</name>
<proteinExistence type="predicted"/>
<dbReference type="AlphaFoldDB" id="A0A1E7KFC9"/>
<keyword evidence="2" id="KW-1185">Reference proteome</keyword>
<dbReference type="EMBL" id="LJGU01000127">
    <property type="protein sequence ID" value="OEV02637.1"/>
    <property type="molecule type" value="Genomic_DNA"/>
</dbReference>
<evidence type="ECO:0008006" key="3">
    <source>
        <dbReference type="Google" id="ProtNLM"/>
    </source>
</evidence>
<protein>
    <recommendedName>
        <fullName evidence="3">MarR family transcriptional regulator</fullName>
    </recommendedName>
</protein>
<dbReference type="Proteomes" id="UP000176101">
    <property type="component" value="Unassembled WGS sequence"/>
</dbReference>
<comment type="caution">
    <text evidence="1">The sequence shown here is derived from an EMBL/GenBank/DDBJ whole genome shotgun (WGS) entry which is preliminary data.</text>
</comment>
<dbReference type="Gene3D" id="1.10.287.160">
    <property type="entry name" value="HR1 repeat"/>
    <property type="match status" value="1"/>
</dbReference>
<organism evidence="1 2">
    <name type="scientific">Streptomyces oceani</name>
    <dbReference type="NCBI Taxonomy" id="1075402"/>
    <lineage>
        <taxon>Bacteria</taxon>
        <taxon>Bacillati</taxon>
        <taxon>Actinomycetota</taxon>
        <taxon>Actinomycetes</taxon>
        <taxon>Kitasatosporales</taxon>
        <taxon>Streptomycetaceae</taxon>
        <taxon>Streptomyces</taxon>
    </lineage>
</organism>
<accession>A0A1E7KFC9</accession>
<dbReference type="Gene3D" id="1.10.10.10">
    <property type="entry name" value="Winged helix-like DNA-binding domain superfamily/Winged helix DNA-binding domain"/>
    <property type="match status" value="1"/>
</dbReference>